<keyword evidence="6" id="KW-0598">Phosphotransferase system</keyword>
<evidence type="ECO:0000256" key="1">
    <source>
        <dbReference type="ARBA" id="ARBA00004651"/>
    </source>
</evidence>
<keyword evidence="3" id="KW-0813">Transport</keyword>
<evidence type="ECO:0000256" key="12">
    <source>
        <dbReference type="ARBA" id="ARBA00039702"/>
    </source>
</evidence>
<dbReference type="PANTHER" id="PTHR33843:SF4">
    <property type="entry name" value="ASCORBATE-SPECIFIC PTS SYSTEM EIIC COMPONENT"/>
    <property type="match status" value="1"/>
</dbReference>
<protein>
    <recommendedName>
        <fullName evidence="12">Ascorbate-specific PTS system EIIC component</fullName>
    </recommendedName>
    <alternativeName>
        <fullName evidence="13">Ascorbate-specific permease IIC component UlaA</fullName>
    </alternativeName>
</protein>
<feature type="transmembrane region" description="Helical" evidence="14">
    <location>
        <begin position="351"/>
        <end position="373"/>
    </location>
</feature>
<evidence type="ECO:0000256" key="4">
    <source>
        <dbReference type="ARBA" id="ARBA00022475"/>
    </source>
</evidence>
<dbReference type="InterPro" id="IPR004703">
    <property type="entry name" value="PTS_sugar-sp_permease"/>
</dbReference>
<dbReference type="InterPro" id="IPR051562">
    <property type="entry name" value="Ascorbate-PTS_EIIC"/>
</dbReference>
<dbReference type="AlphaFoldDB" id="A0A267MM55"/>
<dbReference type="RefSeq" id="WP_095132113.1">
    <property type="nucleotide sequence ID" value="NZ_NIBG01000004.1"/>
</dbReference>
<keyword evidence="4" id="KW-1003">Cell membrane</keyword>
<evidence type="ECO:0000256" key="5">
    <source>
        <dbReference type="ARBA" id="ARBA00022597"/>
    </source>
</evidence>
<keyword evidence="8 14" id="KW-1133">Transmembrane helix</keyword>
<feature type="transmembrane region" description="Helical" evidence="14">
    <location>
        <begin position="41"/>
        <end position="62"/>
    </location>
</feature>
<evidence type="ECO:0000256" key="3">
    <source>
        <dbReference type="ARBA" id="ARBA00022448"/>
    </source>
</evidence>
<accession>A0A267MM55</accession>
<name>A0A267MM55_9FIRM</name>
<feature type="transmembrane region" description="Helical" evidence="14">
    <location>
        <begin position="272"/>
        <end position="293"/>
    </location>
</feature>
<feature type="transmembrane region" description="Helical" evidence="14">
    <location>
        <begin position="227"/>
        <end position="252"/>
    </location>
</feature>
<comment type="similarity">
    <text evidence="11">Belongs to the UlaA family.</text>
</comment>
<keyword evidence="9 14" id="KW-0472">Membrane</keyword>
<comment type="caution">
    <text evidence="15">The sequence shown here is derived from an EMBL/GenBank/DDBJ whole genome shotgun (WGS) entry which is preliminary data.</text>
</comment>
<comment type="subunit">
    <text evidence="2">Homodimer.</text>
</comment>
<dbReference type="GO" id="GO:0009401">
    <property type="term" value="P:phosphoenolpyruvate-dependent sugar phosphotransferase system"/>
    <property type="evidence" value="ECO:0007669"/>
    <property type="project" value="UniProtKB-KW"/>
</dbReference>
<dbReference type="Proteomes" id="UP000216024">
    <property type="component" value="Unassembled WGS sequence"/>
</dbReference>
<reference evidence="15 16" key="1">
    <citation type="submission" date="2017-06" db="EMBL/GenBank/DDBJ databases">
        <title>Draft genome sequence of anaerobic fermentative bacterium Anaeromicrobium sediminis DY2726D isolated from West Pacific Ocean sediments.</title>
        <authorList>
            <person name="Zeng X."/>
        </authorList>
    </citation>
    <scope>NUCLEOTIDE SEQUENCE [LARGE SCALE GENOMIC DNA]</scope>
    <source>
        <strain evidence="15 16">DY2726D</strain>
    </source>
</reference>
<dbReference type="GO" id="GO:0005886">
    <property type="term" value="C:plasma membrane"/>
    <property type="evidence" value="ECO:0007669"/>
    <property type="project" value="UniProtKB-SubCell"/>
</dbReference>
<proteinExistence type="inferred from homology"/>
<evidence type="ECO:0000313" key="16">
    <source>
        <dbReference type="Proteomes" id="UP000216024"/>
    </source>
</evidence>
<dbReference type="Pfam" id="PF03611">
    <property type="entry name" value="EIIC-GAT"/>
    <property type="match status" value="1"/>
</dbReference>
<organism evidence="15 16">
    <name type="scientific">Anaeromicrobium sediminis</name>
    <dbReference type="NCBI Taxonomy" id="1478221"/>
    <lineage>
        <taxon>Bacteria</taxon>
        <taxon>Bacillati</taxon>
        <taxon>Bacillota</taxon>
        <taxon>Clostridia</taxon>
        <taxon>Peptostreptococcales</taxon>
        <taxon>Thermotaleaceae</taxon>
        <taxon>Anaeromicrobium</taxon>
    </lineage>
</organism>
<keyword evidence="5" id="KW-0762">Sugar transport</keyword>
<evidence type="ECO:0000256" key="10">
    <source>
        <dbReference type="ARBA" id="ARBA00037387"/>
    </source>
</evidence>
<feature type="transmembrane region" description="Helical" evidence="14">
    <location>
        <begin position="380"/>
        <end position="400"/>
    </location>
</feature>
<evidence type="ECO:0000256" key="7">
    <source>
        <dbReference type="ARBA" id="ARBA00022692"/>
    </source>
</evidence>
<comment type="function">
    <text evidence="10">The phosphoenolpyruvate-dependent sugar phosphotransferase system (sugar PTS), a major carbohydrate active transport system, catalyzes the phosphorylation of incoming sugar substrates concomitantly with their translocation across the cell membrane. The enzyme II UlaABC PTS system is involved in ascorbate transport.</text>
</comment>
<evidence type="ECO:0000256" key="9">
    <source>
        <dbReference type="ARBA" id="ARBA00023136"/>
    </source>
</evidence>
<gene>
    <name evidence="15" type="ORF">CCE28_06330</name>
</gene>
<dbReference type="EMBL" id="NIBG01000004">
    <property type="protein sequence ID" value="PAB59988.1"/>
    <property type="molecule type" value="Genomic_DNA"/>
</dbReference>
<keyword evidence="7 14" id="KW-0812">Transmembrane</keyword>
<evidence type="ECO:0000256" key="11">
    <source>
        <dbReference type="ARBA" id="ARBA00038218"/>
    </source>
</evidence>
<feature type="transmembrane region" description="Helical" evidence="14">
    <location>
        <begin position="327"/>
        <end position="345"/>
    </location>
</feature>
<evidence type="ECO:0000313" key="15">
    <source>
        <dbReference type="EMBL" id="PAB59988.1"/>
    </source>
</evidence>
<evidence type="ECO:0000256" key="8">
    <source>
        <dbReference type="ARBA" id="ARBA00022989"/>
    </source>
</evidence>
<feature type="transmembrane region" description="Helical" evidence="14">
    <location>
        <begin position="6"/>
        <end position="29"/>
    </location>
</feature>
<dbReference type="OrthoDB" id="9796178at2"/>
<comment type="subcellular location">
    <subcellularLocation>
        <location evidence="1">Cell membrane</location>
        <topology evidence="1">Multi-pass membrane protein</topology>
    </subcellularLocation>
</comment>
<sequence>MNLIEALGVNIFKNTYLIIAFYMFLGSFFDKKSITKTFSSLFKTLMGLFIMEIGLEVIISSVSNLNYMIPRAFKFISIIPQNEGAAALGEFRYGDVINSIMFIGMIVNLLIAKFTRFKYIFLTGQQIIYMSSLLAIVFIPLGVDSHKASLVGGILLGVLMSILPSLIHPYTMKITKNKNITVGHFSTIGFYLSCRIGEMVASTARKIKFHRQLFVPKKEKNMSLKKLNIMFLDSTLITAIFMVIIFLLSAFLSGKEYVEDISGGSSFIVFSFKQALLFACGVYIVLTGVRMLIQEIIPAFRSVAKKIVPEAVVALDVSILFPYKENIMLLGFIFSFLGGVLATFITSINSVLVVLPSILIHFFTGGGCGIYGYTTGGKKGCIIASFIMGFVISLTPFLLIDHYKSIGFSRIVFGEIDLSLIGFMLKKLIEL</sequence>
<feature type="transmembrane region" description="Helical" evidence="14">
    <location>
        <begin position="127"/>
        <end position="143"/>
    </location>
</feature>
<evidence type="ECO:0000256" key="14">
    <source>
        <dbReference type="SAM" id="Phobius"/>
    </source>
</evidence>
<evidence type="ECO:0000256" key="2">
    <source>
        <dbReference type="ARBA" id="ARBA00011738"/>
    </source>
</evidence>
<dbReference type="PANTHER" id="PTHR33843">
    <property type="entry name" value="ASCORBATE-SPECIFIC PTS SYSTEM EIIC COMPONENT"/>
    <property type="match status" value="1"/>
</dbReference>
<feature type="transmembrane region" description="Helical" evidence="14">
    <location>
        <begin position="149"/>
        <end position="167"/>
    </location>
</feature>
<evidence type="ECO:0000256" key="13">
    <source>
        <dbReference type="ARBA" id="ARBA00042859"/>
    </source>
</evidence>
<evidence type="ECO:0000256" key="6">
    <source>
        <dbReference type="ARBA" id="ARBA00022683"/>
    </source>
</evidence>
<keyword evidence="16" id="KW-1185">Reference proteome</keyword>